<evidence type="ECO:0008006" key="4">
    <source>
        <dbReference type="Google" id="ProtNLM"/>
    </source>
</evidence>
<evidence type="ECO:0000313" key="3">
    <source>
        <dbReference type="Proteomes" id="UP000829685"/>
    </source>
</evidence>
<evidence type="ECO:0000256" key="1">
    <source>
        <dbReference type="SAM" id="MobiDB-lite"/>
    </source>
</evidence>
<name>A0A9P9WJH1_9PEZI</name>
<feature type="region of interest" description="Disordered" evidence="1">
    <location>
        <begin position="21"/>
        <end position="45"/>
    </location>
</feature>
<keyword evidence="3" id="KW-1185">Reference proteome</keyword>
<protein>
    <recommendedName>
        <fullName evidence="4">Translation machinery associated TMA7</fullName>
    </recommendedName>
</protein>
<dbReference type="PANTHER" id="PTHR28632">
    <property type="entry name" value="TRANSLATION MACHINERY-ASSOCIATED PROTEIN 7"/>
    <property type="match status" value="1"/>
</dbReference>
<proteinExistence type="predicted"/>
<dbReference type="EMBL" id="JAFIMR010000020">
    <property type="protein sequence ID" value="KAI1866570.1"/>
    <property type="molecule type" value="Genomic_DNA"/>
</dbReference>
<dbReference type="Proteomes" id="UP000829685">
    <property type="component" value="Unassembled WGS sequence"/>
</dbReference>
<evidence type="ECO:0000313" key="2">
    <source>
        <dbReference type="EMBL" id="KAI1866570.1"/>
    </source>
</evidence>
<feature type="compositionally biased region" description="Basic and acidic residues" evidence="1">
    <location>
        <begin position="103"/>
        <end position="114"/>
    </location>
</feature>
<dbReference type="InterPro" id="IPR015157">
    <property type="entry name" value="TMA7"/>
</dbReference>
<reference evidence="2" key="1">
    <citation type="submission" date="2021-03" db="EMBL/GenBank/DDBJ databases">
        <title>Revisited historic fungal species revealed as producer of novel bioactive compounds through whole genome sequencing and comparative genomics.</title>
        <authorList>
            <person name="Vignolle G.A."/>
            <person name="Hochenegger N."/>
            <person name="Mach R.L."/>
            <person name="Mach-Aigner A.R."/>
            <person name="Javad Rahimi M."/>
            <person name="Salim K.A."/>
            <person name="Chan C.M."/>
            <person name="Lim L.B.L."/>
            <person name="Cai F."/>
            <person name="Druzhinina I.S."/>
            <person name="U'Ren J.M."/>
            <person name="Derntl C."/>
        </authorList>
    </citation>
    <scope>NUCLEOTIDE SEQUENCE</scope>
    <source>
        <strain evidence="2">TUCIM 5799</strain>
    </source>
</reference>
<organism evidence="2 3">
    <name type="scientific">Neoarthrinium moseri</name>
    <dbReference type="NCBI Taxonomy" id="1658444"/>
    <lineage>
        <taxon>Eukaryota</taxon>
        <taxon>Fungi</taxon>
        <taxon>Dikarya</taxon>
        <taxon>Ascomycota</taxon>
        <taxon>Pezizomycotina</taxon>
        <taxon>Sordariomycetes</taxon>
        <taxon>Xylariomycetidae</taxon>
        <taxon>Amphisphaeriales</taxon>
        <taxon>Apiosporaceae</taxon>
        <taxon>Neoarthrinium</taxon>
    </lineage>
</organism>
<dbReference type="AlphaFoldDB" id="A0A9P9WJH1"/>
<feature type="region of interest" description="Disordered" evidence="1">
    <location>
        <begin position="99"/>
        <end position="121"/>
    </location>
</feature>
<feature type="region of interest" description="Disordered" evidence="1">
    <location>
        <begin position="141"/>
        <end position="225"/>
    </location>
</feature>
<sequence>MNCCAGDADRGDGCVIEAGSLDKKSAGQRPTPTGSDPGEAAGSGGRRWARIYSGVQWRLAVNFAVRYCYWRQVARLASLGSRPSAAALTSPRGLGLLLGSTLRDPESDPTESRRFLRQPSDLPSSSLYGAYTSESTAAARHFYPRHTQQPPTYKMGGANREGKSSGKVKPLKAAKKEKKDLDEDDLAYLEKKRADEKARAEMAKNAKGKGPLNTGTQGIKKSGKK</sequence>
<feature type="compositionally biased region" description="Basic and acidic residues" evidence="1">
    <location>
        <begin position="188"/>
        <end position="204"/>
    </location>
</feature>
<accession>A0A9P9WJH1</accession>
<comment type="caution">
    <text evidence="2">The sequence shown here is derived from an EMBL/GenBank/DDBJ whole genome shotgun (WGS) entry which is preliminary data.</text>
</comment>
<dbReference type="Pfam" id="PF09072">
    <property type="entry name" value="TMA7"/>
    <property type="match status" value="1"/>
</dbReference>
<gene>
    <name evidence="2" type="ORF">JX265_007871</name>
</gene>